<dbReference type="EMBL" id="JAFIMR010000005">
    <property type="protein sequence ID" value="KAI1879032.1"/>
    <property type="molecule type" value="Genomic_DNA"/>
</dbReference>
<feature type="region of interest" description="Disordered" evidence="1">
    <location>
        <begin position="205"/>
        <end position="225"/>
    </location>
</feature>
<dbReference type="Proteomes" id="UP000829685">
    <property type="component" value="Unassembled WGS sequence"/>
</dbReference>
<dbReference type="InterPro" id="IPR008979">
    <property type="entry name" value="Galactose-bd-like_sf"/>
</dbReference>
<feature type="chain" id="PRO_5040116324" description="CBM-cenC domain-containing protein" evidence="2">
    <location>
        <begin position="21"/>
        <end position="521"/>
    </location>
</feature>
<keyword evidence="2" id="KW-0732">Signal</keyword>
<organism evidence="3 4">
    <name type="scientific">Neoarthrinium moseri</name>
    <dbReference type="NCBI Taxonomy" id="1658444"/>
    <lineage>
        <taxon>Eukaryota</taxon>
        <taxon>Fungi</taxon>
        <taxon>Dikarya</taxon>
        <taxon>Ascomycota</taxon>
        <taxon>Pezizomycotina</taxon>
        <taxon>Sordariomycetes</taxon>
        <taxon>Xylariomycetidae</taxon>
        <taxon>Amphisphaeriales</taxon>
        <taxon>Apiosporaceae</taxon>
        <taxon>Neoarthrinium</taxon>
    </lineage>
</organism>
<name>A0A9P9WTG4_9PEZI</name>
<sequence>MMHHTRFLLWASVLSAGALAKPCGKKVSSSSSSLSSIYGAISTSTISETAIQVSTSMTGSNTESSTIIQSSTSAASPTSSTTLSSTESQTSTSTSYSTLTTASATIGSSLTTETSTSATFSTASTPTVTGSTVTESTTSVQSSSSSVDSMSTTTSSVDIQPSTSSSVETTSSFSITSSSSVETTSSFSITSSSSVETTSSFSITSSSSVEPISSSTTTSSASGPTATILNGDFSNGLTSWQTSAVSGNGATIVASSSCGSGSASVGSTCAAFNMNNGDVFLSQVLDTLEGTSYTVGFLASLTISNGWGVCTVGGAYRDLTRSSAAASYALTFTAYGPKTIIQCTFRSLGGGYGAISQFTMAVNGAGTLPTNYLVNSDFSAGLAPWADVTTTAASPSVFSSSADCFGFAGSCNGATIQPGGEWRFSQSVTYDRSVTRYLVSVNYYVSGTQNFVTGVLCGIQGISLTTGQTRPLNSWLLVANYWQVASSAPETVTFTCDVTVSSSATGPFDFRFTKLQLTPLL</sequence>
<evidence type="ECO:0000313" key="3">
    <source>
        <dbReference type="EMBL" id="KAI1879032.1"/>
    </source>
</evidence>
<keyword evidence="4" id="KW-1185">Reference proteome</keyword>
<gene>
    <name evidence="3" type="ORF">JX265_003209</name>
</gene>
<comment type="caution">
    <text evidence="3">The sequence shown here is derived from an EMBL/GenBank/DDBJ whole genome shotgun (WGS) entry which is preliminary data.</text>
</comment>
<dbReference type="Gene3D" id="2.60.120.260">
    <property type="entry name" value="Galactose-binding domain-like"/>
    <property type="match status" value="1"/>
</dbReference>
<protein>
    <recommendedName>
        <fullName evidence="5">CBM-cenC domain-containing protein</fullName>
    </recommendedName>
</protein>
<feature type="region of interest" description="Disordered" evidence="1">
    <location>
        <begin position="57"/>
        <end position="91"/>
    </location>
</feature>
<dbReference type="AlphaFoldDB" id="A0A9P9WTG4"/>
<feature type="compositionally biased region" description="Low complexity" evidence="1">
    <location>
        <begin position="62"/>
        <end position="91"/>
    </location>
</feature>
<proteinExistence type="predicted"/>
<feature type="compositionally biased region" description="Low complexity" evidence="1">
    <location>
        <begin position="205"/>
        <end position="220"/>
    </location>
</feature>
<dbReference type="SUPFAM" id="SSF49785">
    <property type="entry name" value="Galactose-binding domain-like"/>
    <property type="match status" value="1"/>
</dbReference>
<evidence type="ECO:0000313" key="4">
    <source>
        <dbReference type="Proteomes" id="UP000829685"/>
    </source>
</evidence>
<evidence type="ECO:0008006" key="5">
    <source>
        <dbReference type="Google" id="ProtNLM"/>
    </source>
</evidence>
<evidence type="ECO:0000256" key="1">
    <source>
        <dbReference type="SAM" id="MobiDB-lite"/>
    </source>
</evidence>
<evidence type="ECO:0000256" key="2">
    <source>
        <dbReference type="SAM" id="SignalP"/>
    </source>
</evidence>
<feature type="region of interest" description="Disordered" evidence="1">
    <location>
        <begin position="115"/>
        <end position="173"/>
    </location>
</feature>
<reference evidence="3" key="1">
    <citation type="submission" date="2021-03" db="EMBL/GenBank/DDBJ databases">
        <title>Revisited historic fungal species revealed as producer of novel bioactive compounds through whole genome sequencing and comparative genomics.</title>
        <authorList>
            <person name="Vignolle G.A."/>
            <person name="Hochenegger N."/>
            <person name="Mach R.L."/>
            <person name="Mach-Aigner A.R."/>
            <person name="Javad Rahimi M."/>
            <person name="Salim K.A."/>
            <person name="Chan C.M."/>
            <person name="Lim L.B.L."/>
            <person name="Cai F."/>
            <person name="Druzhinina I.S."/>
            <person name="U'Ren J.M."/>
            <person name="Derntl C."/>
        </authorList>
    </citation>
    <scope>NUCLEOTIDE SEQUENCE</scope>
    <source>
        <strain evidence="3">TUCIM 5799</strain>
    </source>
</reference>
<accession>A0A9P9WTG4</accession>
<feature type="signal peptide" evidence="2">
    <location>
        <begin position="1"/>
        <end position="20"/>
    </location>
</feature>